<dbReference type="InterPro" id="IPR051537">
    <property type="entry name" value="DNA_Adenine_Mtase"/>
</dbReference>
<dbReference type="REBASE" id="218066">
    <property type="entry name" value="M.Cfu52655ORF208P"/>
</dbReference>
<dbReference type="EC" id="2.1.1.72" evidence="2"/>
<dbReference type="GO" id="GO:0032259">
    <property type="term" value="P:methylation"/>
    <property type="evidence" value="ECO:0007669"/>
    <property type="project" value="UniProtKB-KW"/>
</dbReference>
<feature type="domain" description="DNA methylase adenine-specific" evidence="8">
    <location>
        <begin position="134"/>
        <end position="443"/>
    </location>
</feature>
<keyword evidence="4" id="KW-0808">Transferase</keyword>
<dbReference type="InterPro" id="IPR029063">
    <property type="entry name" value="SAM-dependent_MTases_sf"/>
</dbReference>
<evidence type="ECO:0000256" key="4">
    <source>
        <dbReference type="ARBA" id="ARBA00022679"/>
    </source>
</evidence>
<dbReference type="GO" id="GO:0003677">
    <property type="term" value="F:DNA binding"/>
    <property type="evidence" value="ECO:0007669"/>
    <property type="project" value="InterPro"/>
</dbReference>
<proteinExistence type="inferred from homology"/>
<organism evidence="10 11">
    <name type="scientific">Cystobacter fuscus</name>
    <dbReference type="NCBI Taxonomy" id="43"/>
    <lineage>
        <taxon>Bacteria</taxon>
        <taxon>Pseudomonadati</taxon>
        <taxon>Myxococcota</taxon>
        <taxon>Myxococcia</taxon>
        <taxon>Myxococcales</taxon>
        <taxon>Cystobacterineae</taxon>
        <taxon>Archangiaceae</taxon>
        <taxon>Cystobacter</taxon>
    </lineage>
</organism>
<dbReference type="Proteomes" id="UP000217257">
    <property type="component" value="Chromosome"/>
</dbReference>
<dbReference type="SUPFAM" id="SSF53335">
    <property type="entry name" value="S-adenosyl-L-methionine-dependent methyltransferases"/>
    <property type="match status" value="1"/>
</dbReference>
<dbReference type="AlphaFoldDB" id="A0A250IUH2"/>
<dbReference type="InterPro" id="IPR003356">
    <property type="entry name" value="DNA_methylase_A-5"/>
</dbReference>
<dbReference type="Gene3D" id="3.40.50.150">
    <property type="entry name" value="Vaccinia Virus protein VP39"/>
    <property type="match status" value="1"/>
</dbReference>
<evidence type="ECO:0000256" key="2">
    <source>
        <dbReference type="ARBA" id="ARBA00011900"/>
    </source>
</evidence>
<dbReference type="PROSITE" id="PS00092">
    <property type="entry name" value="N6_MTASE"/>
    <property type="match status" value="1"/>
</dbReference>
<protein>
    <recommendedName>
        <fullName evidence="2">site-specific DNA-methyltransferase (adenine-specific)</fullName>
        <ecNumber evidence="2">2.1.1.72</ecNumber>
    </recommendedName>
</protein>
<evidence type="ECO:0000256" key="7">
    <source>
        <dbReference type="ARBA" id="ARBA00047942"/>
    </source>
</evidence>
<keyword evidence="3" id="KW-0489">Methyltransferase</keyword>
<dbReference type="KEGG" id="cfus:CYFUS_000208"/>
<dbReference type="Gene3D" id="1.20.1260.30">
    <property type="match status" value="2"/>
</dbReference>
<sequence length="485" mass="53500">MLASTTEDVLAVLWEAVGVLRASVSSSQYPSYIHRLMTLKFLSDGAEEKRIPFSVPPSACWTLLQKKAQALGRALNTACHVLEDSNPSLRNVLTSLDFDSAALGGPEQRNQVLEALITRVSMLPSLGGEHLPMDLLGEVSGSLLIKAAEVDHLSGGTHSTPQSITRLLVSLLNPRAGMRVCDQSCGTGGALVACAEHAARTTAPSALPGTLELHGQEKNLEAWALCRMNMLLHGLFDARIELGDVLREPKLVEGAHLLKYNRVISDPPFNLEMWGADQAKEDRFHRFEPIPPKNNASYAFIQHCMAVLDEGGVAAVLSTQGVLFRGGNEQLVRRALLEADHVEAVIGLPGNILYGTATPPIVLMLRRGKTAERRNRVLFVDASQGGIVKGRQRHLRQQDIEEVVASFQSFEDREGFARAVRLDEIRSNEWNLNIARYVRQKSTRVWIDPDEQIAAISAAEHRRDEAARRMDALLQRVRRTYLPES</sequence>
<dbReference type="Pfam" id="PF12161">
    <property type="entry name" value="HsdM_N"/>
    <property type="match status" value="1"/>
</dbReference>
<evidence type="ECO:0000259" key="8">
    <source>
        <dbReference type="Pfam" id="PF02384"/>
    </source>
</evidence>
<dbReference type="EMBL" id="CP022098">
    <property type="protein sequence ID" value="ATB34801.1"/>
    <property type="molecule type" value="Genomic_DNA"/>
</dbReference>
<comment type="catalytic activity">
    <reaction evidence="7">
        <text>a 2'-deoxyadenosine in DNA + S-adenosyl-L-methionine = an N(6)-methyl-2'-deoxyadenosine in DNA + S-adenosyl-L-homocysteine + H(+)</text>
        <dbReference type="Rhea" id="RHEA:15197"/>
        <dbReference type="Rhea" id="RHEA-COMP:12418"/>
        <dbReference type="Rhea" id="RHEA-COMP:12419"/>
        <dbReference type="ChEBI" id="CHEBI:15378"/>
        <dbReference type="ChEBI" id="CHEBI:57856"/>
        <dbReference type="ChEBI" id="CHEBI:59789"/>
        <dbReference type="ChEBI" id="CHEBI:90615"/>
        <dbReference type="ChEBI" id="CHEBI:90616"/>
        <dbReference type="EC" id="2.1.1.72"/>
    </reaction>
</comment>
<dbReference type="InterPro" id="IPR022749">
    <property type="entry name" value="D12N6_MeTrfase_N"/>
</dbReference>
<evidence type="ECO:0000256" key="6">
    <source>
        <dbReference type="ARBA" id="ARBA00022747"/>
    </source>
</evidence>
<feature type="domain" description="N6 adenine-specific DNA methyltransferase N-terminal" evidence="9">
    <location>
        <begin position="12"/>
        <end position="119"/>
    </location>
</feature>
<dbReference type="GO" id="GO:0008170">
    <property type="term" value="F:N-methyltransferase activity"/>
    <property type="evidence" value="ECO:0007669"/>
    <property type="project" value="InterPro"/>
</dbReference>
<evidence type="ECO:0000256" key="3">
    <source>
        <dbReference type="ARBA" id="ARBA00022603"/>
    </source>
</evidence>
<gene>
    <name evidence="10" type="ORF">CYFUS_000208</name>
</gene>
<evidence type="ECO:0000313" key="10">
    <source>
        <dbReference type="EMBL" id="ATB34801.1"/>
    </source>
</evidence>
<dbReference type="InterPro" id="IPR038333">
    <property type="entry name" value="T1MK-like_N_sf"/>
</dbReference>
<comment type="similarity">
    <text evidence="1">Belongs to the N(4)/N(6)-methyltransferase family.</text>
</comment>
<dbReference type="PANTHER" id="PTHR42933:SF3">
    <property type="entry name" value="TYPE I RESTRICTION ENZYME MJAVIII METHYLASE SUBUNIT"/>
    <property type="match status" value="1"/>
</dbReference>
<evidence type="ECO:0000313" key="11">
    <source>
        <dbReference type="Proteomes" id="UP000217257"/>
    </source>
</evidence>
<dbReference type="Pfam" id="PF02384">
    <property type="entry name" value="N6_Mtase"/>
    <property type="match status" value="1"/>
</dbReference>
<evidence type="ECO:0000256" key="5">
    <source>
        <dbReference type="ARBA" id="ARBA00022691"/>
    </source>
</evidence>
<dbReference type="GO" id="GO:0009007">
    <property type="term" value="F:site-specific DNA-methyltransferase (adenine-specific) activity"/>
    <property type="evidence" value="ECO:0007669"/>
    <property type="project" value="UniProtKB-EC"/>
</dbReference>
<dbReference type="PRINTS" id="PR00507">
    <property type="entry name" value="N12N6MTFRASE"/>
</dbReference>
<dbReference type="InterPro" id="IPR002052">
    <property type="entry name" value="DNA_methylase_N6_adenine_CS"/>
</dbReference>
<keyword evidence="6" id="KW-0680">Restriction system</keyword>
<dbReference type="RefSeq" id="WP_095983506.1">
    <property type="nucleotide sequence ID" value="NZ_CP022098.1"/>
</dbReference>
<evidence type="ECO:0000256" key="1">
    <source>
        <dbReference type="ARBA" id="ARBA00006594"/>
    </source>
</evidence>
<reference evidence="10 11" key="1">
    <citation type="submission" date="2017-06" db="EMBL/GenBank/DDBJ databases">
        <title>Sequencing and comparative analysis of myxobacterial genomes.</title>
        <authorList>
            <person name="Rupp O."/>
            <person name="Goesmann A."/>
            <person name="Sogaard-Andersen L."/>
        </authorList>
    </citation>
    <scope>NUCLEOTIDE SEQUENCE [LARGE SCALE GENOMIC DNA]</scope>
    <source>
        <strain evidence="10 11">DSM 52655</strain>
    </source>
</reference>
<keyword evidence="5" id="KW-0949">S-adenosyl-L-methionine</keyword>
<evidence type="ECO:0000259" key="9">
    <source>
        <dbReference type="Pfam" id="PF12161"/>
    </source>
</evidence>
<accession>A0A250IUH2</accession>
<dbReference type="PANTHER" id="PTHR42933">
    <property type="entry name" value="SLR6095 PROTEIN"/>
    <property type="match status" value="1"/>
</dbReference>
<name>A0A250IUH2_9BACT</name>
<dbReference type="GO" id="GO:0009307">
    <property type="term" value="P:DNA restriction-modification system"/>
    <property type="evidence" value="ECO:0007669"/>
    <property type="project" value="UniProtKB-KW"/>
</dbReference>